<dbReference type="EMBL" id="CP044331">
    <property type="protein sequence ID" value="QGM96667.1"/>
    <property type="molecule type" value="Genomic_DNA"/>
</dbReference>
<dbReference type="RefSeq" id="WP_016920461.1">
    <property type="nucleotide sequence ID" value="NZ_CP044331.1"/>
</dbReference>
<sequence length="127" mass="14043">MELTDKQKALIDTYDGYSLSELFSLIGNEVAEKNDAALNDRYVFGTPNAQARGRKVVEDARVLLCARHKQLTAFAARNKGALDQAEWVAAILDFLLTNADLHGLPPFSVAVALGKLCNRQIEHLCRE</sequence>
<keyword evidence="2" id="KW-1185">Reference proteome</keyword>
<reference evidence="1 2" key="1">
    <citation type="submission" date="2019-09" db="EMBL/GenBank/DDBJ databases">
        <title>Isolation and complete genome sequencing of Methylocystis species.</title>
        <authorList>
            <person name="Rumah B.L."/>
            <person name="Stead C.E."/>
            <person name="Stevens B.C."/>
            <person name="Minton N.P."/>
            <person name="Grosse-Honebrink A."/>
            <person name="Zhang Y."/>
        </authorList>
    </citation>
    <scope>NUCLEOTIDE SEQUENCE [LARGE SCALE GENOMIC DNA]</scope>
    <source>
        <strain evidence="1 2">BRCS2</strain>
    </source>
</reference>
<dbReference type="Proteomes" id="UP000422569">
    <property type="component" value="Chromosome"/>
</dbReference>
<evidence type="ECO:0000313" key="1">
    <source>
        <dbReference type="EMBL" id="QGM96667.1"/>
    </source>
</evidence>
<dbReference type="KEGG" id="mpar:F7D14_03665"/>
<organism evidence="1 2">
    <name type="scientific">Methylocystis parvus</name>
    <dbReference type="NCBI Taxonomy" id="134"/>
    <lineage>
        <taxon>Bacteria</taxon>
        <taxon>Pseudomonadati</taxon>
        <taxon>Pseudomonadota</taxon>
        <taxon>Alphaproteobacteria</taxon>
        <taxon>Hyphomicrobiales</taxon>
        <taxon>Methylocystaceae</taxon>
        <taxon>Methylocystis</taxon>
    </lineage>
</organism>
<protein>
    <submittedName>
        <fullName evidence="1">Uncharacterized protein</fullName>
    </submittedName>
</protein>
<accession>A0A6B8LW74</accession>
<name>A0A6B8LW74_9HYPH</name>
<proteinExistence type="predicted"/>
<gene>
    <name evidence="1" type="ORF">F7D14_03665</name>
</gene>
<evidence type="ECO:0000313" key="2">
    <source>
        <dbReference type="Proteomes" id="UP000422569"/>
    </source>
</evidence>
<dbReference type="AlphaFoldDB" id="A0A6B8LW74"/>